<name>A0A1G6GXW8_9BACT</name>
<gene>
    <name evidence="2" type="ORF">SAMN05216323_100526</name>
</gene>
<dbReference type="RefSeq" id="WP_092435189.1">
    <property type="nucleotide sequence ID" value="NZ_FMYP01000005.1"/>
</dbReference>
<dbReference type="Pfam" id="PF14093">
    <property type="entry name" value="DUF4271"/>
    <property type="match status" value="1"/>
</dbReference>
<dbReference type="STRING" id="1640674.SAMN05216323_100526"/>
<protein>
    <recommendedName>
        <fullName evidence="4">DUF4271 domain-containing protein</fullName>
    </recommendedName>
</protein>
<evidence type="ECO:0000313" key="2">
    <source>
        <dbReference type="EMBL" id="SDB86862.1"/>
    </source>
</evidence>
<evidence type="ECO:0000256" key="1">
    <source>
        <dbReference type="SAM" id="Phobius"/>
    </source>
</evidence>
<keyword evidence="1" id="KW-0472">Membrane</keyword>
<dbReference type="InterPro" id="IPR025367">
    <property type="entry name" value="DUF4271"/>
</dbReference>
<feature type="transmembrane region" description="Helical" evidence="1">
    <location>
        <begin position="338"/>
        <end position="360"/>
    </location>
</feature>
<feature type="transmembrane region" description="Helical" evidence="1">
    <location>
        <begin position="306"/>
        <end position="326"/>
    </location>
</feature>
<evidence type="ECO:0008006" key="4">
    <source>
        <dbReference type="Google" id="ProtNLM"/>
    </source>
</evidence>
<proteinExistence type="predicted"/>
<feature type="transmembrane region" description="Helical" evidence="1">
    <location>
        <begin position="151"/>
        <end position="172"/>
    </location>
</feature>
<keyword evidence="3" id="KW-1185">Reference proteome</keyword>
<evidence type="ECO:0000313" key="3">
    <source>
        <dbReference type="Proteomes" id="UP000199452"/>
    </source>
</evidence>
<dbReference type="EMBL" id="FMYP01000005">
    <property type="protein sequence ID" value="SDB86862.1"/>
    <property type="molecule type" value="Genomic_DNA"/>
</dbReference>
<feature type="transmembrane region" description="Helical" evidence="1">
    <location>
        <begin position="207"/>
        <end position="229"/>
    </location>
</feature>
<accession>A0A1G6GXW8</accession>
<sequence>MGNFAEDSFNICFQADSTQVVQNAGDSTTKLVHLKDSPVVKKKEQRIEHLDSSKATSVVQSKYKPVFETPQTSYANDTIFELPTVGDFGSTLQGSVFLVENYSNNLFKGATPLVSKRQSYSFNEFSGRVFTEVAGKENNTMLSAGKPIKHFVFNSWLLFILIITLSASMILFRRYFQKYFGLILLSAINIREAERFFDSKTSLYQRILFITNSLLIGSICLAVFNYLTLVSDTFDSSVKSFLIIALVVIAYLGYRNILLSSFAVVSDLRDFFSSLSFHHFVFNFIITLFLLFFGVLSTYLPFEFRILPLYGSLIIASMLLIMRALRSLRLFILHRFSIFYWFLYFCALELMPLAFLFYGLKRLVIIA</sequence>
<keyword evidence="1" id="KW-1133">Transmembrane helix</keyword>
<keyword evidence="1" id="KW-0812">Transmembrane</keyword>
<feature type="transmembrane region" description="Helical" evidence="1">
    <location>
        <begin position="241"/>
        <end position="265"/>
    </location>
</feature>
<dbReference type="AlphaFoldDB" id="A0A1G6GXW8"/>
<dbReference type="Proteomes" id="UP000199452">
    <property type="component" value="Unassembled WGS sequence"/>
</dbReference>
<organism evidence="2 3">
    <name type="scientific">Williamwhitmania taraxaci</name>
    <dbReference type="NCBI Taxonomy" id="1640674"/>
    <lineage>
        <taxon>Bacteria</taxon>
        <taxon>Pseudomonadati</taxon>
        <taxon>Bacteroidota</taxon>
        <taxon>Bacteroidia</taxon>
        <taxon>Bacteroidales</taxon>
        <taxon>Williamwhitmaniaceae</taxon>
        <taxon>Williamwhitmania</taxon>
    </lineage>
</organism>
<reference evidence="2 3" key="1">
    <citation type="submission" date="2016-09" db="EMBL/GenBank/DDBJ databases">
        <authorList>
            <person name="Capua I."/>
            <person name="De Benedictis P."/>
            <person name="Joannis T."/>
            <person name="Lombin L.H."/>
            <person name="Cattoli G."/>
        </authorList>
    </citation>
    <scope>NUCLEOTIDE SEQUENCE [LARGE SCALE GENOMIC DNA]</scope>
    <source>
        <strain evidence="2 3">A7P-90m</strain>
    </source>
</reference>
<feature type="transmembrane region" description="Helical" evidence="1">
    <location>
        <begin position="277"/>
        <end position="300"/>
    </location>
</feature>